<evidence type="ECO:0000313" key="11">
    <source>
        <dbReference type="EMBL" id="MCQ4637628.1"/>
    </source>
</evidence>
<reference evidence="11 12" key="1">
    <citation type="submission" date="2022-06" db="EMBL/GenBank/DDBJ databases">
        <title>Isolation of gut microbiota from human fecal samples.</title>
        <authorList>
            <person name="Pamer E.G."/>
            <person name="Barat B."/>
            <person name="Waligurski E."/>
            <person name="Medina S."/>
            <person name="Paddock L."/>
            <person name="Mostad J."/>
        </authorList>
    </citation>
    <scope>NUCLEOTIDE SEQUENCE [LARGE SCALE GENOMIC DNA]</scope>
    <source>
        <strain evidence="11 12">SL.3.17</strain>
    </source>
</reference>
<evidence type="ECO:0000256" key="9">
    <source>
        <dbReference type="SAM" id="SignalP"/>
    </source>
</evidence>
<evidence type="ECO:0000256" key="8">
    <source>
        <dbReference type="SAM" id="MobiDB-lite"/>
    </source>
</evidence>
<dbReference type="Gene3D" id="3.40.710.10">
    <property type="entry name" value="DD-peptidase/beta-lactamase superfamily"/>
    <property type="match status" value="1"/>
</dbReference>
<dbReference type="PANTHER" id="PTHR21581">
    <property type="entry name" value="D-ALANYL-D-ALANINE CARBOXYPEPTIDASE"/>
    <property type="match status" value="1"/>
</dbReference>
<feature type="chain" id="PRO_5047529479" evidence="9">
    <location>
        <begin position="26"/>
        <end position="449"/>
    </location>
</feature>
<organism evidence="11 12">
    <name type="scientific">Anaerovorax odorimutans</name>
    <dbReference type="NCBI Taxonomy" id="109327"/>
    <lineage>
        <taxon>Bacteria</taxon>
        <taxon>Bacillati</taxon>
        <taxon>Bacillota</taxon>
        <taxon>Clostridia</taxon>
        <taxon>Peptostreptococcales</taxon>
        <taxon>Anaerovoracaceae</taxon>
        <taxon>Anaerovorax</taxon>
    </lineage>
</organism>
<name>A0ABT1RR31_9FIRM</name>
<feature type="compositionally biased region" description="Polar residues" evidence="8">
    <location>
        <begin position="64"/>
        <end position="76"/>
    </location>
</feature>
<dbReference type="RefSeq" id="WP_256132814.1">
    <property type="nucleotide sequence ID" value="NZ_JANFXK010000015.1"/>
</dbReference>
<dbReference type="EMBL" id="JANFXK010000015">
    <property type="protein sequence ID" value="MCQ4637628.1"/>
    <property type="molecule type" value="Genomic_DNA"/>
</dbReference>
<keyword evidence="2 9" id="KW-0732">Signal</keyword>
<sequence>MKRSIIAAVLTLTMVFTLLPGQVLAESQSPAASEPISASVEPSAKPETDAQTQSDKPLAEERTNNPAGSGKQVQPKGQTVQEPGEQTEPTQETGEVPLQPMETTVSDLIQEKSVSVKSKMKDTISVTPAYGRSVQLQRYNPSEKQWETKAVFQTGTQKTERVTIEYPDSLWNKSKYTIWRIHLPKTAEGSAYTSGQIRIITKNRSSVKLSCKSAVVINAKSGVVLYSKNMNSRRPQASMTKIMTAILAIQKNSLKRKVKISKKAAKTPYSDLKKGDKLYVRQLLYMAMLESDNGAATALAQVTGGSVAGFTKMMNQKAAALGCTNTRFVNAHGLDKKNHYSSAYDVALVARYAMQNKTFRKFVGKKKYTFKTLKKKKRYKLKNTNQLLGKVKGLSGVKTGTTDNAGCCFAGYYKYKGKGYITVVMGDKKDAQRWKDTKNLVKYIKKYGW</sequence>
<keyword evidence="3 11" id="KW-0378">Hydrolase</keyword>
<dbReference type="InterPro" id="IPR018044">
    <property type="entry name" value="Peptidase_S11"/>
</dbReference>
<dbReference type="Pfam" id="PF00768">
    <property type="entry name" value="Peptidase_S11"/>
    <property type="match status" value="1"/>
</dbReference>
<accession>A0ABT1RR31</accession>
<dbReference type="Proteomes" id="UP001524502">
    <property type="component" value="Unassembled WGS sequence"/>
</dbReference>
<evidence type="ECO:0000256" key="6">
    <source>
        <dbReference type="ARBA" id="ARBA00023316"/>
    </source>
</evidence>
<feature type="region of interest" description="Disordered" evidence="8">
    <location>
        <begin position="28"/>
        <end position="100"/>
    </location>
</feature>
<gene>
    <name evidence="11" type="ORF">NE619_12915</name>
</gene>
<protein>
    <submittedName>
        <fullName evidence="11">Serine hydrolase</fullName>
    </submittedName>
</protein>
<feature type="signal peptide" evidence="9">
    <location>
        <begin position="1"/>
        <end position="25"/>
    </location>
</feature>
<evidence type="ECO:0000313" key="12">
    <source>
        <dbReference type="Proteomes" id="UP001524502"/>
    </source>
</evidence>
<keyword evidence="4" id="KW-0133">Cell shape</keyword>
<evidence type="ECO:0000256" key="7">
    <source>
        <dbReference type="RuleBase" id="RU004016"/>
    </source>
</evidence>
<keyword evidence="12" id="KW-1185">Reference proteome</keyword>
<dbReference type="PANTHER" id="PTHR21581:SF33">
    <property type="entry name" value="D-ALANYL-D-ALANINE CARBOXYPEPTIDASE DACB"/>
    <property type="match status" value="1"/>
</dbReference>
<dbReference type="InterPro" id="IPR012338">
    <property type="entry name" value="Beta-lactam/transpept-like"/>
</dbReference>
<evidence type="ECO:0000256" key="3">
    <source>
        <dbReference type="ARBA" id="ARBA00022801"/>
    </source>
</evidence>
<comment type="caution">
    <text evidence="11">The sequence shown here is derived from an EMBL/GenBank/DDBJ whole genome shotgun (WGS) entry which is preliminary data.</text>
</comment>
<evidence type="ECO:0000256" key="5">
    <source>
        <dbReference type="ARBA" id="ARBA00022984"/>
    </source>
</evidence>
<feature type="compositionally biased region" description="Low complexity" evidence="8">
    <location>
        <begin position="77"/>
        <end position="97"/>
    </location>
</feature>
<evidence type="ECO:0000256" key="2">
    <source>
        <dbReference type="ARBA" id="ARBA00022729"/>
    </source>
</evidence>
<dbReference type="InterPro" id="IPR001967">
    <property type="entry name" value="Peptidase_S11_N"/>
</dbReference>
<keyword evidence="5" id="KW-0573">Peptidoglycan synthesis</keyword>
<dbReference type="PRINTS" id="PR00725">
    <property type="entry name" value="DADACBPTASE1"/>
</dbReference>
<dbReference type="SUPFAM" id="SSF56601">
    <property type="entry name" value="beta-lactamase/transpeptidase-like"/>
    <property type="match status" value="1"/>
</dbReference>
<feature type="domain" description="Peptidase S11 D-alanyl-D-alanine carboxypeptidase A N-terminal" evidence="10">
    <location>
        <begin position="205"/>
        <end position="428"/>
    </location>
</feature>
<dbReference type="GO" id="GO:0016787">
    <property type="term" value="F:hydrolase activity"/>
    <property type="evidence" value="ECO:0007669"/>
    <property type="project" value="UniProtKB-KW"/>
</dbReference>
<evidence type="ECO:0000256" key="4">
    <source>
        <dbReference type="ARBA" id="ARBA00022960"/>
    </source>
</evidence>
<evidence type="ECO:0000256" key="1">
    <source>
        <dbReference type="ARBA" id="ARBA00007164"/>
    </source>
</evidence>
<keyword evidence="6" id="KW-0961">Cell wall biogenesis/degradation</keyword>
<evidence type="ECO:0000259" key="10">
    <source>
        <dbReference type="Pfam" id="PF00768"/>
    </source>
</evidence>
<comment type="similarity">
    <text evidence="1 7">Belongs to the peptidase S11 family.</text>
</comment>
<proteinExistence type="inferred from homology"/>